<keyword evidence="1" id="KW-0805">Transcription regulation</keyword>
<evidence type="ECO:0000313" key="5">
    <source>
        <dbReference type="EMBL" id="RWR81609.1"/>
    </source>
</evidence>
<dbReference type="InterPro" id="IPR005202">
    <property type="entry name" value="TF_GRAS"/>
</dbReference>
<feature type="region of interest" description="Disordered" evidence="4">
    <location>
        <begin position="331"/>
        <end position="375"/>
    </location>
</feature>
<feature type="region of interest" description="SAW" evidence="3">
    <location>
        <begin position="741"/>
        <end position="816"/>
    </location>
</feature>
<dbReference type="PANTHER" id="PTHR31636">
    <property type="entry name" value="OSJNBA0084A10.13 PROTEIN-RELATED"/>
    <property type="match status" value="1"/>
</dbReference>
<dbReference type="OrthoDB" id="47276at2759"/>
<dbReference type="Proteomes" id="UP000283530">
    <property type="component" value="Unassembled WGS sequence"/>
</dbReference>
<evidence type="ECO:0000256" key="2">
    <source>
        <dbReference type="ARBA" id="ARBA00023163"/>
    </source>
</evidence>
<keyword evidence="6" id="KW-1185">Reference proteome</keyword>
<evidence type="ECO:0000256" key="1">
    <source>
        <dbReference type="ARBA" id="ARBA00023015"/>
    </source>
</evidence>
<feature type="compositionally biased region" description="Basic and acidic residues" evidence="4">
    <location>
        <begin position="331"/>
        <end position="348"/>
    </location>
</feature>
<feature type="short sequence motif" description="VHIID" evidence="3">
    <location>
        <begin position="552"/>
        <end position="556"/>
    </location>
</feature>
<dbReference type="AlphaFoldDB" id="A0A443NSX0"/>
<name>A0A443NSX0_9MAGN</name>
<comment type="caution">
    <text evidence="3">Lacks conserved residue(s) required for the propagation of feature annotation.</text>
</comment>
<feature type="region of interest" description="VHIID" evidence="3">
    <location>
        <begin position="521"/>
        <end position="586"/>
    </location>
</feature>
<dbReference type="PROSITE" id="PS50985">
    <property type="entry name" value="GRAS"/>
    <property type="match status" value="1"/>
</dbReference>
<feature type="region of interest" description="Leucine repeat II (LRII)" evidence="3">
    <location>
        <begin position="602"/>
        <end position="634"/>
    </location>
</feature>
<accession>A0A443NSX0</accession>
<feature type="region of interest" description="Disordered" evidence="4">
    <location>
        <begin position="413"/>
        <end position="438"/>
    </location>
</feature>
<keyword evidence="2" id="KW-0804">Transcription</keyword>
<comment type="similarity">
    <text evidence="3">Belongs to the GRAS family.</text>
</comment>
<comment type="caution">
    <text evidence="5">The sequence shown here is derived from an EMBL/GenBank/DDBJ whole genome shotgun (WGS) entry which is preliminary data.</text>
</comment>
<evidence type="ECO:0000256" key="4">
    <source>
        <dbReference type="SAM" id="MobiDB-lite"/>
    </source>
</evidence>
<proteinExistence type="inferred from homology"/>
<evidence type="ECO:0000256" key="3">
    <source>
        <dbReference type="PROSITE-ProRule" id="PRU01191"/>
    </source>
</evidence>
<evidence type="ECO:0000313" key="6">
    <source>
        <dbReference type="Proteomes" id="UP000283530"/>
    </source>
</evidence>
<dbReference type="EMBL" id="QPKB01000004">
    <property type="protein sequence ID" value="RWR81609.1"/>
    <property type="molecule type" value="Genomic_DNA"/>
</dbReference>
<gene>
    <name evidence="5" type="ORF">CKAN_01030000</name>
</gene>
<organism evidence="5 6">
    <name type="scientific">Cinnamomum micranthum f. kanehirae</name>
    <dbReference type="NCBI Taxonomy" id="337451"/>
    <lineage>
        <taxon>Eukaryota</taxon>
        <taxon>Viridiplantae</taxon>
        <taxon>Streptophyta</taxon>
        <taxon>Embryophyta</taxon>
        <taxon>Tracheophyta</taxon>
        <taxon>Spermatophyta</taxon>
        <taxon>Magnoliopsida</taxon>
        <taxon>Magnoliidae</taxon>
        <taxon>Laurales</taxon>
        <taxon>Lauraceae</taxon>
        <taxon>Cinnamomum</taxon>
    </lineage>
</organism>
<reference evidence="5 6" key="1">
    <citation type="journal article" date="2019" name="Nat. Plants">
        <title>Stout camphor tree genome fills gaps in understanding of flowering plant genome evolution.</title>
        <authorList>
            <person name="Chaw S.M."/>
            <person name="Liu Y.C."/>
            <person name="Wu Y.W."/>
            <person name="Wang H.Y."/>
            <person name="Lin C.I."/>
            <person name="Wu C.S."/>
            <person name="Ke H.M."/>
            <person name="Chang L.Y."/>
            <person name="Hsu C.Y."/>
            <person name="Yang H.T."/>
            <person name="Sudianto E."/>
            <person name="Hsu M.H."/>
            <person name="Wu K.P."/>
            <person name="Wang L.N."/>
            <person name="Leebens-Mack J.H."/>
            <person name="Tsai I.J."/>
        </authorList>
    </citation>
    <scope>NUCLEOTIDE SEQUENCE [LARGE SCALE GENOMIC DNA]</scope>
    <source>
        <strain evidence="6">cv. Chaw 1501</strain>
        <tissue evidence="5">Young leaves</tissue>
    </source>
</reference>
<protein>
    <submittedName>
        <fullName evidence="5">Scarecrow-like protein 9</fullName>
    </submittedName>
</protein>
<feature type="compositionally biased region" description="Basic and acidic residues" evidence="4">
    <location>
        <begin position="358"/>
        <end position="369"/>
    </location>
</feature>
<sequence>MREPLWELDVDSQIPVCLSPFLFPSPLEEALFIESLIPPSAPSVSAKKNLDIRRPTKDLDQMVMDPSLVELAAAMSAGIRFDEFFLDPDGFKEDDPLLFLDQSGLDLPFVPPVPSPNCNSDPAPCLGVNPGENSLEDFEIFSDISLNYISKMLLEQEDHEAQSSLYQESPALLYQESSALQAAEKPLYEILGGEYPPLVDQLPFHDVESPDDFVNRHGCNYSSGSSSSSSGDGGCVCNGGRYSSSENMLPSSNYTQISSSSNRTGNVMDGLLESPTNTVNTVEVSEFYSENHPVWQFQKGVEEASKFLPNHVNLITDLDDHVFSPRELKEKPHGVEVTVEKKDQRDHSGSGSRGRKNPHPDDFELEGGRSNKQTAVFHEETVRSEMFDMVLLCGEEGKCGSALADLQEALQNEVSKNSQNEQSKGSNGGGRSRGKKQGKREVVDLRNLLIQCAQAVAANDWRTGSELLKQIRQHSSPSGDGSQRLAYYFAEGLEARLAGTGSQIYFERAIKRTAADILKAYHLFLAACPFKRVSYFFANQTILDTVENATRLHIVDFGINYGFQWPCLLQRLGGRSGGPPKVRMTGIDLPQSGFRPAKRVEETGRRLADYAQTFNIRFEYVSIACSKWETIQVEDLKIEKDEVLVVNCSYQFHRLADETVTLESPRDLVLKTIRKMNPDIFIHGIVNGSYNSPFFITRFREALFHWSALFDMVETNVPRELPERTLIERDLFGREAMNIIACEGAERVERPETYKQWKVRTMRAGFLQLPLNQEIIKKARDKVRSSYHKDFVIDENSQWLLQGWKGRIVYALSTWKPGHASS</sequence>
<dbReference type="Pfam" id="PF03514">
    <property type="entry name" value="GRAS"/>
    <property type="match status" value="1"/>
</dbReference>